<keyword evidence="2" id="KW-1185">Reference proteome</keyword>
<gene>
    <name evidence="1" type="ORF">L6164_001943</name>
</gene>
<dbReference type="Proteomes" id="UP000828941">
    <property type="component" value="Chromosome 1"/>
</dbReference>
<evidence type="ECO:0000313" key="1">
    <source>
        <dbReference type="EMBL" id="KAI4358034.1"/>
    </source>
</evidence>
<name>A0ACB9QAB9_BAUVA</name>
<protein>
    <submittedName>
        <fullName evidence="1">Uncharacterized protein</fullName>
    </submittedName>
</protein>
<proteinExistence type="predicted"/>
<sequence>MRVQVCRKYLILNGRQVESSQQFSHLIVRHVSIPIQDNISHVSIPIYDNISTKPILFHGHSLHLSYMEISQKFYDAMRASASVKSIPTAQKLHAQLIISGLETSIFLKNNLLHMYCNCQLIDDAFRVFCDISHRNIFSWNTMIHGLLDSGRVRDAEKLFEEMPLRDSVSWTTMMSGYCQNGRHEDSIKTFASMVQDCKYVIDPFSFSCAMKACGCLGYIKLAHQLHCLVAKLDLVSETCIKNSIIDMYIKCGSVSLAECAFQNTDNPSLFSWNSMIYGYSKLYGVQKALRTFYQMPERDSVSWNTIISVLSQLGFGVQSLRMFVEMCNQGFRPNSMTYGSVLSACASIFYLEWGAHLHARILRMEHNVDAFMGSALIDMYAKCGYLECARRVFDSLMEHNEFAWTSLISGVAQFGLEEDALVLFNLMRQAPVLLDEFTLATVLGVCSGEKFAATGELLHGYTIKSGMDSSVPVGNAIITMYAKCGNPEKANHVFGSMLHRDIISWTAMITAFSHIGDIEKAQEYFNKMPERNVITWNSMLSSYIQHGEWEEGLKLYILMRREGVHSDWITFATSISACADLAILKLGIQVISQAEKVGLSSDVSVANSIITMFSRCGQIKEAQKVFDLIYDKNLISWNAMMTGYAQNGFGRKVIDIFENMLKTECAPDHISYIAVLSGCSHMGLVEEGKHHFSSMTKVFGISPTNEHFACMVDLLGRAGLLDEAKNLIDGMPFKPNAAVWGALLGACRIHRDSRLAETVVKNMMELNVEDSGRYVLLANLYTDSGELESVIDVRKLMKEKGIRKSPGCSWIEVDNRVHVFTVNETNHPQIKEIYKELEEMMKNIEETGRYISTVASHRSAKYHSEKLAFVFGLISLPSWMPIRVMKNLRVCHDCHLVLKLMSFVTSRELIMRDGYRFHHFKDGFCSCNDYW</sequence>
<comment type="caution">
    <text evidence="1">The sequence shown here is derived from an EMBL/GenBank/DDBJ whole genome shotgun (WGS) entry which is preliminary data.</text>
</comment>
<organism evidence="1 2">
    <name type="scientific">Bauhinia variegata</name>
    <name type="common">Purple orchid tree</name>
    <name type="synonym">Phanera variegata</name>
    <dbReference type="NCBI Taxonomy" id="167791"/>
    <lineage>
        <taxon>Eukaryota</taxon>
        <taxon>Viridiplantae</taxon>
        <taxon>Streptophyta</taxon>
        <taxon>Embryophyta</taxon>
        <taxon>Tracheophyta</taxon>
        <taxon>Spermatophyta</taxon>
        <taxon>Magnoliopsida</taxon>
        <taxon>eudicotyledons</taxon>
        <taxon>Gunneridae</taxon>
        <taxon>Pentapetalae</taxon>
        <taxon>rosids</taxon>
        <taxon>fabids</taxon>
        <taxon>Fabales</taxon>
        <taxon>Fabaceae</taxon>
        <taxon>Cercidoideae</taxon>
        <taxon>Cercideae</taxon>
        <taxon>Bauhiniinae</taxon>
        <taxon>Bauhinia</taxon>
    </lineage>
</organism>
<dbReference type="EMBL" id="CM039426">
    <property type="protein sequence ID" value="KAI4358034.1"/>
    <property type="molecule type" value="Genomic_DNA"/>
</dbReference>
<accession>A0ACB9QAB9</accession>
<reference evidence="1 2" key="1">
    <citation type="journal article" date="2022" name="DNA Res.">
        <title>Chromosomal-level genome assembly of the orchid tree Bauhinia variegata (Leguminosae; Cercidoideae) supports the allotetraploid origin hypothesis of Bauhinia.</title>
        <authorList>
            <person name="Zhong Y."/>
            <person name="Chen Y."/>
            <person name="Zheng D."/>
            <person name="Pang J."/>
            <person name="Liu Y."/>
            <person name="Luo S."/>
            <person name="Meng S."/>
            <person name="Qian L."/>
            <person name="Wei D."/>
            <person name="Dai S."/>
            <person name="Zhou R."/>
        </authorList>
    </citation>
    <scope>NUCLEOTIDE SEQUENCE [LARGE SCALE GENOMIC DNA]</scope>
    <source>
        <strain evidence="1">BV-YZ2020</strain>
    </source>
</reference>
<evidence type="ECO:0000313" key="2">
    <source>
        <dbReference type="Proteomes" id="UP000828941"/>
    </source>
</evidence>